<accession>A0A1G4RE64</accession>
<dbReference type="Pfam" id="PF06808">
    <property type="entry name" value="DctM"/>
    <property type="match status" value="1"/>
</dbReference>
<proteinExistence type="inferred from homology"/>
<evidence type="ECO:0000256" key="3">
    <source>
        <dbReference type="ARBA" id="ARBA00022519"/>
    </source>
</evidence>
<evidence type="ECO:0000256" key="6">
    <source>
        <dbReference type="ARBA" id="ARBA00023136"/>
    </source>
</evidence>
<comment type="subunit">
    <text evidence="7">The complex comprises the extracytoplasmic solute receptor protein and the two transmembrane proteins.</text>
</comment>
<dbReference type="STRING" id="177413.SAMN05660859_1582"/>
<evidence type="ECO:0000313" key="10">
    <source>
        <dbReference type="Proteomes" id="UP000198889"/>
    </source>
</evidence>
<dbReference type="AlphaFoldDB" id="A0A1G4RE64"/>
<comment type="caution">
    <text evidence="7">Lacks conserved residue(s) required for the propagation of feature annotation.</text>
</comment>
<dbReference type="InterPro" id="IPR004681">
    <property type="entry name" value="TRAP_DctM"/>
</dbReference>
<dbReference type="GO" id="GO:0022857">
    <property type="term" value="F:transmembrane transporter activity"/>
    <property type="evidence" value="ECO:0007669"/>
    <property type="project" value="UniProtKB-UniRule"/>
</dbReference>
<feature type="transmembrane region" description="Helical" evidence="7">
    <location>
        <begin position="357"/>
        <end position="385"/>
    </location>
</feature>
<evidence type="ECO:0000259" key="8">
    <source>
        <dbReference type="Pfam" id="PF06808"/>
    </source>
</evidence>
<dbReference type="InterPro" id="IPR010656">
    <property type="entry name" value="DctM"/>
</dbReference>
<keyword evidence="2" id="KW-1003">Cell membrane</keyword>
<dbReference type="GO" id="GO:0005886">
    <property type="term" value="C:plasma membrane"/>
    <property type="evidence" value="ECO:0007669"/>
    <property type="project" value="UniProtKB-SubCell"/>
</dbReference>
<sequence>MATVLFIAFAVLLILNMPVSFALAVASVMALLYGGLPLALVVQKMTAAMDSFVLLAVPFFLLAGHLMARSGIARDIIDFADTLVGWMRGGLAHANIGAGMLMGGMTGSAVAEASSTGGALIPPMLKKGYGAPFTAAVTAAASTISVVIPPSIPMIVFAVVTGVSVSDLFIAGIVPGILMTVALMVTAWLIAVRQGYQRGPRPTLGSIARATRASVWGLLMPVVIIGSIRYGIATPTEASVVAVVYGVLVGRYVYRTIAWRDLPGIILDSAVTTGIVMLMIAAASVYGLIVTREQIPQAAAQFILELTNNPQLVLLLILCVYLVAGMLLDLAANIIILVPVLWPLVKRLDIDPIQFGVVTVIGLAIGLITPPVGACLFVTCGIAKTDLLRGSKAAAPFIVALIAVVLLIIAVPGVATWLPYSAKAMH</sequence>
<feature type="transmembrane region" description="Helical" evidence="7">
    <location>
        <begin position="213"/>
        <end position="232"/>
    </location>
</feature>
<keyword evidence="3 7" id="KW-0997">Cell inner membrane</keyword>
<evidence type="ECO:0000256" key="4">
    <source>
        <dbReference type="ARBA" id="ARBA00022692"/>
    </source>
</evidence>
<keyword evidence="6 7" id="KW-0472">Membrane</keyword>
<feature type="transmembrane region" description="Helical" evidence="7">
    <location>
        <begin position="312"/>
        <end position="345"/>
    </location>
</feature>
<keyword evidence="4 7" id="KW-0812">Transmembrane</keyword>
<comment type="function">
    <text evidence="7">Part of the tripartite ATP-independent periplasmic (TRAP) transport system.</text>
</comment>
<dbReference type="NCBIfam" id="TIGR00786">
    <property type="entry name" value="dctM"/>
    <property type="match status" value="1"/>
</dbReference>
<dbReference type="EMBL" id="FMTP01000002">
    <property type="protein sequence ID" value="SCW55168.1"/>
    <property type="molecule type" value="Genomic_DNA"/>
</dbReference>
<feature type="domain" description="TRAP C4-dicarboxylate transport system permease DctM subunit" evidence="8">
    <location>
        <begin position="6"/>
        <end position="413"/>
    </location>
</feature>
<dbReference type="RefSeq" id="WP_091437641.1">
    <property type="nucleotide sequence ID" value="NZ_FMTP01000002.1"/>
</dbReference>
<gene>
    <name evidence="9" type="ORF">SAMN05660859_1582</name>
</gene>
<protein>
    <recommendedName>
        <fullName evidence="7">TRAP transporter large permease protein</fullName>
    </recommendedName>
</protein>
<feature type="transmembrane region" description="Helical" evidence="7">
    <location>
        <begin position="397"/>
        <end position="420"/>
    </location>
</feature>
<dbReference type="PANTHER" id="PTHR33362">
    <property type="entry name" value="SIALIC ACID TRAP TRANSPORTER PERMEASE PROTEIN SIAT-RELATED"/>
    <property type="match status" value="1"/>
</dbReference>
<dbReference type="Proteomes" id="UP000198889">
    <property type="component" value="Unassembled WGS sequence"/>
</dbReference>
<feature type="transmembrane region" description="Helical" evidence="7">
    <location>
        <begin position="266"/>
        <end position="289"/>
    </location>
</feature>
<evidence type="ECO:0000256" key="7">
    <source>
        <dbReference type="RuleBase" id="RU369079"/>
    </source>
</evidence>
<evidence type="ECO:0000313" key="9">
    <source>
        <dbReference type="EMBL" id="SCW55168.1"/>
    </source>
</evidence>
<evidence type="ECO:0000256" key="5">
    <source>
        <dbReference type="ARBA" id="ARBA00022989"/>
    </source>
</evidence>
<feature type="transmembrane region" description="Helical" evidence="7">
    <location>
        <begin position="48"/>
        <end position="68"/>
    </location>
</feature>
<organism evidence="9 10">
    <name type="scientific">Ancylobacter rudongensis</name>
    <dbReference type="NCBI Taxonomy" id="177413"/>
    <lineage>
        <taxon>Bacteria</taxon>
        <taxon>Pseudomonadati</taxon>
        <taxon>Pseudomonadota</taxon>
        <taxon>Alphaproteobacteria</taxon>
        <taxon>Hyphomicrobiales</taxon>
        <taxon>Xanthobacteraceae</taxon>
        <taxon>Ancylobacter</taxon>
    </lineage>
</organism>
<evidence type="ECO:0000256" key="2">
    <source>
        <dbReference type="ARBA" id="ARBA00022475"/>
    </source>
</evidence>
<evidence type="ECO:0000256" key="1">
    <source>
        <dbReference type="ARBA" id="ARBA00004429"/>
    </source>
</evidence>
<comment type="subcellular location">
    <subcellularLocation>
        <location evidence="1 7">Cell inner membrane</location>
        <topology evidence="1 7">Multi-pass membrane protein</topology>
    </subcellularLocation>
</comment>
<keyword evidence="7" id="KW-0813">Transport</keyword>
<keyword evidence="10" id="KW-1185">Reference proteome</keyword>
<dbReference type="PIRSF" id="PIRSF006066">
    <property type="entry name" value="HI0050"/>
    <property type="match status" value="1"/>
</dbReference>
<feature type="transmembrane region" description="Helical" evidence="7">
    <location>
        <begin position="168"/>
        <end position="192"/>
    </location>
</feature>
<reference evidence="10" key="1">
    <citation type="submission" date="2016-10" db="EMBL/GenBank/DDBJ databases">
        <authorList>
            <person name="Varghese N."/>
            <person name="Submissions S."/>
        </authorList>
    </citation>
    <scope>NUCLEOTIDE SEQUENCE [LARGE SCALE GENOMIC DNA]</scope>
    <source>
        <strain evidence="10">CGMCC 1.1761</strain>
    </source>
</reference>
<name>A0A1G4RE64_9HYPH</name>
<comment type="similarity">
    <text evidence="7">Belongs to the TRAP transporter large permease family.</text>
</comment>
<keyword evidence="5 7" id="KW-1133">Transmembrane helix</keyword>
<feature type="transmembrane region" description="Helical" evidence="7">
    <location>
        <begin position="238"/>
        <end position="254"/>
    </location>
</feature>